<evidence type="ECO:0000256" key="1">
    <source>
        <dbReference type="PROSITE-ProRule" id="PRU00023"/>
    </source>
</evidence>
<dbReference type="InterPro" id="IPR002110">
    <property type="entry name" value="Ankyrin_rpt"/>
</dbReference>
<keyword evidence="2" id="KW-1133">Transmembrane helix</keyword>
<keyword evidence="2" id="KW-0472">Membrane</keyword>
<dbReference type="PROSITE" id="PS50088">
    <property type="entry name" value="ANK_REPEAT"/>
    <property type="match status" value="1"/>
</dbReference>
<dbReference type="Pfam" id="PF12796">
    <property type="entry name" value="Ank_2"/>
    <property type="match status" value="1"/>
</dbReference>
<evidence type="ECO:0000313" key="4">
    <source>
        <dbReference type="Proteomes" id="UP001055955"/>
    </source>
</evidence>
<dbReference type="InterPro" id="IPR036770">
    <property type="entry name" value="Ankyrin_rpt-contain_sf"/>
</dbReference>
<keyword evidence="1" id="KW-0040">ANK repeat</keyword>
<dbReference type="RefSeq" id="WP_258568034.1">
    <property type="nucleotide sequence ID" value="NZ_CP092900.1"/>
</dbReference>
<protein>
    <submittedName>
        <fullName evidence="3">Ankyrin repeat domain-containing protein</fullName>
    </submittedName>
</protein>
<reference evidence="3 4" key="1">
    <citation type="journal article" date="2022" name="Nat. Microbiol.">
        <title>The microbiome of a bacterivorous marine choanoflagellate contains a resource-demanding obligate bacterial associate.</title>
        <authorList>
            <person name="Needham D.M."/>
            <person name="Poirier C."/>
            <person name="Bachy C."/>
            <person name="George E.E."/>
            <person name="Wilken S."/>
            <person name="Yung C.C.M."/>
            <person name="Limardo A.J."/>
            <person name="Morando M."/>
            <person name="Sudek L."/>
            <person name="Malmstrom R.R."/>
            <person name="Keeling P.J."/>
            <person name="Santoro A.E."/>
            <person name="Worden A.Z."/>
        </authorList>
    </citation>
    <scope>NUCLEOTIDE SEQUENCE [LARGE SCALE GENOMIC DNA]</scope>
    <source>
        <strain evidence="3 4">Comchoano-1</strain>
    </source>
</reference>
<sequence>MVDIILAWILLAVIALLLVATYYYWAPFSKEQSYTDQTKALRYIVEKPTELMHAVCNHDLVAVKRLVEKSNKKVNAVTHEGFTAARLAVLHGQLEILKFLVGAGAVLNARSDYPVQDRDWDAMCRQFKLPSTIQTLLQGDKYKKTKEGVTRNLHWFSLPFYAIMAPHFSGLPNDKQGTGAQKLAWGQAQDMMQYLLGKKQKFKDCGHKVAGNSQSLCPLHILTLKGNPASIKSVLSWVDWTRKDLELPYILNKMLFDINLECGAADIPVNETNKSNIVFVLNHIKDQSYYEEQSSMCPGHFSNRLPADWVFTKHKSFYQSLIPGLVAKGFLNLQQQSVEASIERLTPQIFWDIWQPKFEVASTKILEWVVLVYGCFNRVSSHAGIYLPIEIRAKILSFINPIQKGWMIQDENPLRLPELEGPRARIESLKVTCYYDKKCALKVEIPESHCIFPR</sequence>
<dbReference type="Gene3D" id="1.25.40.20">
    <property type="entry name" value="Ankyrin repeat-containing domain"/>
    <property type="match status" value="1"/>
</dbReference>
<name>A0ABY5DK34_9GAMM</name>
<dbReference type="EMBL" id="CP092900">
    <property type="protein sequence ID" value="UTC24249.1"/>
    <property type="molecule type" value="Genomic_DNA"/>
</dbReference>
<feature type="transmembrane region" description="Helical" evidence="2">
    <location>
        <begin position="6"/>
        <end position="25"/>
    </location>
</feature>
<dbReference type="SMART" id="SM00248">
    <property type="entry name" value="ANK"/>
    <property type="match status" value="2"/>
</dbReference>
<keyword evidence="4" id="KW-1185">Reference proteome</keyword>
<dbReference type="PROSITE" id="PS50297">
    <property type="entry name" value="ANK_REP_REGION"/>
    <property type="match status" value="1"/>
</dbReference>
<dbReference type="Proteomes" id="UP001055955">
    <property type="component" value="Chromosome"/>
</dbReference>
<gene>
    <name evidence="3" type="ORF">MMH89_03300</name>
</gene>
<dbReference type="SUPFAM" id="SSF48403">
    <property type="entry name" value="Ankyrin repeat"/>
    <property type="match status" value="1"/>
</dbReference>
<feature type="repeat" description="ANK" evidence="1">
    <location>
        <begin position="80"/>
        <end position="112"/>
    </location>
</feature>
<organism evidence="3 4">
    <name type="scientific">Candidatus Comchoanobacter bicostacola</name>
    <dbReference type="NCBI Taxonomy" id="2919598"/>
    <lineage>
        <taxon>Bacteria</taxon>
        <taxon>Pseudomonadati</taxon>
        <taxon>Pseudomonadota</taxon>
        <taxon>Gammaproteobacteria</taxon>
        <taxon>Candidatus Comchoanobacterales</taxon>
        <taxon>Candidatus Comchoanobacteraceae</taxon>
        <taxon>Candidatus Comchoanobacter</taxon>
    </lineage>
</organism>
<evidence type="ECO:0000313" key="3">
    <source>
        <dbReference type="EMBL" id="UTC24249.1"/>
    </source>
</evidence>
<evidence type="ECO:0000256" key="2">
    <source>
        <dbReference type="SAM" id="Phobius"/>
    </source>
</evidence>
<proteinExistence type="predicted"/>
<accession>A0ABY5DK34</accession>
<keyword evidence="2" id="KW-0812">Transmembrane</keyword>